<protein>
    <submittedName>
        <fullName evidence="4">Monocarboxylate transporter 1</fullName>
    </submittedName>
</protein>
<feature type="transmembrane region" description="Helical" evidence="2">
    <location>
        <begin position="72"/>
        <end position="98"/>
    </location>
</feature>
<dbReference type="Pfam" id="PF07690">
    <property type="entry name" value="MFS_1"/>
    <property type="match status" value="1"/>
</dbReference>
<dbReference type="InterPro" id="IPR020846">
    <property type="entry name" value="MFS_dom"/>
</dbReference>
<dbReference type="EMBL" id="KL252562">
    <property type="protein sequence ID" value="KGB42185.1"/>
    <property type="molecule type" value="Genomic_DNA"/>
</dbReference>
<dbReference type="GO" id="GO:0008028">
    <property type="term" value="F:monocarboxylic acid transmembrane transporter activity"/>
    <property type="evidence" value="ECO:0007669"/>
    <property type="project" value="TreeGrafter"/>
</dbReference>
<dbReference type="GO" id="GO:0016020">
    <property type="term" value="C:membrane"/>
    <property type="evidence" value="ECO:0007669"/>
    <property type="project" value="UniProtKB-SubCell"/>
</dbReference>
<dbReference type="InterPro" id="IPR050327">
    <property type="entry name" value="Proton-linked_MCT"/>
</dbReference>
<dbReference type="InterPro" id="IPR011701">
    <property type="entry name" value="MFS"/>
</dbReference>
<comment type="subcellular location">
    <subcellularLocation>
        <location evidence="1">Membrane</location>
        <topology evidence="1">Multi-pass membrane protein</topology>
    </subcellularLocation>
</comment>
<dbReference type="STRING" id="6185.A0A095A4C4"/>
<keyword evidence="2" id="KW-0812">Transmembrane</keyword>
<evidence type="ECO:0000256" key="2">
    <source>
        <dbReference type="SAM" id="Phobius"/>
    </source>
</evidence>
<proteinExistence type="predicted"/>
<keyword evidence="2" id="KW-1133">Transmembrane helix</keyword>
<evidence type="ECO:0000259" key="3">
    <source>
        <dbReference type="PROSITE" id="PS50850"/>
    </source>
</evidence>
<dbReference type="AlphaFoldDB" id="A0A095A4C4"/>
<feature type="transmembrane region" description="Helical" evidence="2">
    <location>
        <begin position="216"/>
        <end position="242"/>
    </location>
</feature>
<dbReference type="InterPro" id="IPR036259">
    <property type="entry name" value="MFS_trans_sf"/>
</dbReference>
<feature type="transmembrane region" description="Helical" evidence="2">
    <location>
        <begin position="143"/>
        <end position="161"/>
    </location>
</feature>
<gene>
    <name evidence="4" type="ORF">MS3_10806</name>
</gene>
<dbReference type="PANTHER" id="PTHR11360">
    <property type="entry name" value="MONOCARBOXYLATE TRANSPORTER"/>
    <property type="match status" value="1"/>
</dbReference>
<dbReference type="SUPFAM" id="SSF103473">
    <property type="entry name" value="MFS general substrate transporter"/>
    <property type="match status" value="2"/>
</dbReference>
<name>A0A095A4C4_SCHHA</name>
<sequence length="359" mass="39448">MFISCLFQPDDMLPQEPVSYLRIPSSHPETYKSTSTVYDVDPIRTFNNNDGDDVEVEIDLEKLSPPLPPDGGWGWFIVFGSFLCMVLVDGMCFSYGLFLSELEETFGASKMQMTLGGSLLTGFYFMVGPLVSGLLNKFGSREVVIVGTLISTISILASTFIYNLDLFIVIFGICGGPLVSGLLNKFGSREVVIVGTLISTISILASTFIYNLDLFIVIFGICGGIGYGCIYLPAATVVTSWFVKKRATVTGIIMAGSGIGGVVYSLVVPSLIKMYTWRGCILLLSGVNLHCAIAGALFRPLRPTDYKHEYNESEDVENMYPNTTATFTTDPLLVENETERRKSQIILFHTVLYVNPHDL</sequence>
<dbReference type="PROSITE" id="PS50850">
    <property type="entry name" value="MFS"/>
    <property type="match status" value="1"/>
</dbReference>
<evidence type="ECO:0000313" key="4">
    <source>
        <dbReference type="EMBL" id="KGB42185.1"/>
    </source>
</evidence>
<organism evidence="4">
    <name type="scientific">Schistosoma haematobium</name>
    <name type="common">Blood fluke</name>
    <dbReference type="NCBI Taxonomy" id="6185"/>
    <lineage>
        <taxon>Eukaryota</taxon>
        <taxon>Metazoa</taxon>
        <taxon>Spiralia</taxon>
        <taxon>Lophotrochozoa</taxon>
        <taxon>Platyhelminthes</taxon>
        <taxon>Trematoda</taxon>
        <taxon>Digenea</taxon>
        <taxon>Strigeidida</taxon>
        <taxon>Schistosomatoidea</taxon>
        <taxon>Schistosomatidae</taxon>
        <taxon>Schistosoma</taxon>
    </lineage>
</organism>
<accession>A0A095A4C4</accession>
<feature type="transmembrane region" description="Helical" evidence="2">
    <location>
        <begin position="275"/>
        <end position="298"/>
    </location>
</feature>
<dbReference type="Gene3D" id="1.20.1250.20">
    <property type="entry name" value="MFS general substrate transporter like domains"/>
    <property type="match status" value="2"/>
</dbReference>
<evidence type="ECO:0000256" key="1">
    <source>
        <dbReference type="ARBA" id="ARBA00004141"/>
    </source>
</evidence>
<feature type="transmembrane region" description="Helical" evidence="2">
    <location>
        <begin position="249"/>
        <end position="269"/>
    </location>
</feature>
<feature type="transmembrane region" description="Helical" evidence="2">
    <location>
        <begin position="167"/>
        <end position="184"/>
    </location>
</feature>
<reference evidence="4" key="1">
    <citation type="journal article" date="2012" name="Nat. Genet.">
        <title>Whole-genome sequence of Schistosoma haematobium.</title>
        <authorList>
            <person name="Young N.D."/>
            <person name="Jex A.R."/>
            <person name="Li B."/>
            <person name="Liu S."/>
            <person name="Yang L."/>
            <person name="Xiong Z."/>
            <person name="Li Y."/>
            <person name="Cantacessi C."/>
            <person name="Hall R.S."/>
            <person name="Xu X."/>
            <person name="Chen F."/>
            <person name="Wu X."/>
            <person name="Zerlotini A."/>
            <person name="Oliveira G."/>
            <person name="Hofmann A."/>
            <person name="Zhang G."/>
            <person name="Fang X."/>
            <person name="Kang Y."/>
            <person name="Campbell B.E."/>
            <person name="Loukas A."/>
            <person name="Ranganathan S."/>
            <person name="Rollinson D."/>
            <person name="Rinaldi G."/>
            <person name="Brindley P.J."/>
            <person name="Yang H."/>
            <person name="Wang J."/>
            <person name="Wang J."/>
            <person name="Gasser R.B."/>
        </authorList>
    </citation>
    <scope>NUCLEOTIDE SEQUENCE [LARGE SCALE GENOMIC DNA]</scope>
</reference>
<feature type="domain" description="Major facilitator superfamily (MFS) profile" evidence="3">
    <location>
        <begin position="110"/>
        <end position="359"/>
    </location>
</feature>
<dbReference type="PANTHER" id="PTHR11360:SF286">
    <property type="entry name" value="GH22266P"/>
    <property type="match status" value="1"/>
</dbReference>
<feature type="transmembrane region" description="Helical" evidence="2">
    <location>
        <begin position="118"/>
        <end position="136"/>
    </location>
</feature>
<feature type="transmembrane region" description="Helical" evidence="2">
    <location>
        <begin position="191"/>
        <end position="210"/>
    </location>
</feature>
<keyword evidence="2" id="KW-0472">Membrane</keyword>